<dbReference type="InterPro" id="IPR030390">
    <property type="entry name" value="MeTrfase_TrmA_AS"/>
</dbReference>
<sequence length="381" mass="40793">MFCGYHAAGLCGSCTAIDRPYAEQLSAKHIHAQQLLDDADLEWLEPVASPESGYRNKAKMVVTGTAAAPRLGILGAPDPALASGGVDLRGCGVNAPELRAAMPVLADFITRAALTPYDVHARRGELKHLLVTVGSGGALMIRFVLRSTESLVRIEKHLGWLRGELPQAAVVSVNLQPEHKAVLEGEREIVLTQQQSLPVVMGEVELQVLPKSFLQTNTDVASALYRQGAAWIEEAAPAKVWDLYCGVGGFALHAAAHVSDPGREVTGIEISAEAVAAAERARDAAGLRATFHVGDATAFAAQAEALPDLMIVNPPRRGLGRELAGWLEDSGVRQVLYSSCNATSLARDLAAMPSLRPTRAQVLDMFPQTSHYEVLTLLRRH</sequence>
<keyword evidence="2 4" id="KW-0808">Transferase</keyword>
<dbReference type="PROSITE" id="PS01231">
    <property type="entry name" value="TRMA_2"/>
    <property type="match status" value="1"/>
</dbReference>
<dbReference type="SUPFAM" id="SSF53335">
    <property type="entry name" value="S-adenosyl-L-methionine-dependent methyltransferases"/>
    <property type="match status" value="1"/>
</dbReference>
<feature type="binding site" evidence="4">
    <location>
        <position position="215"/>
    </location>
    <ligand>
        <name>S-adenosyl-L-methionine</name>
        <dbReference type="ChEBI" id="CHEBI:59789"/>
    </ligand>
</feature>
<protein>
    <submittedName>
        <fullName evidence="7">23S rRNA m(5)U-747 methyltransferase</fullName>
    </submittedName>
</protein>
<reference evidence="7 8" key="1">
    <citation type="submission" date="2018-11" db="EMBL/GenBank/DDBJ databases">
        <title>Sequencing the genomes of 1000 actinobacteria strains.</title>
        <authorList>
            <person name="Klenk H.-P."/>
        </authorList>
    </citation>
    <scope>NUCLEOTIDE SEQUENCE [LARGE SCALE GENOMIC DNA]</scope>
    <source>
        <strain evidence="7 8">DSM 11294</strain>
    </source>
</reference>
<dbReference type="Pfam" id="PF13649">
    <property type="entry name" value="Methyltransf_25"/>
    <property type="match status" value="1"/>
</dbReference>
<dbReference type="RefSeq" id="WP_123304769.1">
    <property type="nucleotide sequence ID" value="NZ_RKHK01000001.1"/>
</dbReference>
<comment type="caution">
    <text evidence="7">The sequence shown here is derived from an EMBL/GenBank/DDBJ whole genome shotgun (WGS) entry which is preliminary data.</text>
</comment>
<gene>
    <name evidence="7" type="ORF">EDD31_2866</name>
</gene>
<dbReference type="CDD" id="cd02440">
    <property type="entry name" value="AdoMet_MTases"/>
    <property type="match status" value="1"/>
</dbReference>
<organism evidence="7 8">
    <name type="scientific">Bogoriella caseilytica</name>
    <dbReference type="NCBI Taxonomy" id="56055"/>
    <lineage>
        <taxon>Bacteria</taxon>
        <taxon>Bacillati</taxon>
        <taxon>Actinomycetota</taxon>
        <taxon>Actinomycetes</taxon>
        <taxon>Micrococcales</taxon>
        <taxon>Bogoriellaceae</taxon>
        <taxon>Bogoriella</taxon>
    </lineage>
</organism>
<dbReference type="Gene3D" id="2.40.50.1070">
    <property type="match status" value="1"/>
</dbReference>
<dbReference type="Gene3D" id="3.40.50.150">
    <property type="entry name" value="Vaccinia Virus protein VP39"/>
    <property type="match status" value="1"/>
</dbReference>
<evidence type="ECO:0000256" key="4">
    <source>
        <dbReference type="PROSITE-ProRule" id="PRU01024"/>
    </source>
</evidence>
<feature type="binding site" evidence="4">
    <location>
        <position position="269"/>
    </location>
    <ligand>
        <name>S-adenosyl-L-methionine</name>
        <dbReference type="ChEBI" id="CHEBI:59789"/>
    </ligand>
</feature>
<proteinExistence type="inferred from homology"/>
<dbReference type="EMBL" id="RKHK01000001">
    <property type="protein sequence ID" value="ROR74450.1"/>
    <property type="molecule type" value="Genomic_DNA"/>
</dbReference>
<dbReference type="InterPro" id="IPR041698">
    <property type="entry name" value="Methyltransf_25"/>
</dbReference>
<dbReference type="PANTHER" id="PTHR11061">
    <property type="entry name" value="RNA M5U METHYLTRANSFERASE"/>
    <property type="match status" value="1"/>
</dbReference>
<keyword evidence="1 4" id="KW-0489">Methyltransferase</keyword>
<accession>A0A3N2BGV7</accession>
<evidence type="ECO:0000256" key="5">
    <source>
        <dbReference type="PROSITE-ProRule" id="PRU10015"/>
    </source>
</evidence>
<dbReference type="OrthoDB" id="9804590at2"/>
<evidence type="ECO:0000256" key="2">
    <source>
        <dbReference type="ARBA" id="ARBA00022679"/>
    </source>
</evidence>
<evidence type="ECO:0000313" key="7">
    <source>
        <dbReference type="EMBL" id="ROR74450.1"/>
    </source>
</evidence>
<dbReference type="Proteomes" id="UP000280668">
    <property type="component" value="Unassembled WGS sequence"/>
</dbReference>
<dbReference type="PROSITE" id="PS51687">
    <property type="entry name" value="SAM_MT_RNA_M5U"/>
    <property type="match status" value="1"/>
</dbReference>
<dbReference type="InterPro" id="IPR030391">
    <property type="entry name" value="MeTrfase_TrmA_CS"/>
</dbReference>
<dbReference type="PANTHER" id="PTHR11061:SF30">
    <property type="entry name" value="TRNA (URACIL(54)-C(5))-METHYLTRANSFERASE"/>
    <property type="match status" value="1"/>
</dbReference>
<dbReference type="NCBIfam" id="NF002909">
    <property type="entry name" value="PRK03522.2-1"/>
    <property type="match status" value="1"/>
</dbReference>
<dbReference type="InterPro" id="IPR010280">
    <property type="entry name" value="U5_MeTrfase_fam"/>
</dbReference>
<feature type="active site" evidence="5">
    <location>
        <position position="340"/>
    </location>
</feature>
<dbReference type="PROSITE" id="PS01230">
    <property type="entry name" value="TRMA_1"/>
    <property type="match status" value="1"/>
</dbReference>
<keyword evidence="3 4" id="KW-0949">S-adenosyl-L-methionine</keyword>
<feature type="domain" description="Methyltransferase" evidence="6">
    <location>
        <begin position="240"/>
        <end position="303"/>
    </location>
</feature>
<evidence type="ECO:0000256" key="1">
    <source>
        <dbReference type="ARBA" id="ARBA00022603"/>
    </source>
</evidence>
<dbReference type="AlphaFoldDB" id="A0A3N2BGV7"/>
<feature type="active site" description="Nucleophile" evidence="4">
    <location>
        <position position="340"/>
    </location>
</feature>
<keyword evidence="8" id="KW-1185">Reference proteome</keyword>
<dbReference type="GO" id="GO:0070475">
    <property type="term" value="P:rRNA base methylation"/>
    <property type="evidence" value="ECO:0007669"/>
    <property type="project" value="TreeGrafter"/>
</dbReference>
<evidence type="ECO:0000313" key="8">
    <source>
        <dbReference type="Proteomes" id="UP000280668"/>
    </source>
</evidence>
<dbReference type="GO" id="GO:0070041">
    <property type="term" value="F:rRNA (uridine-C5-)-methyltransferase activity"/>
    <property type="evidence" value="ECO:0007669"/>
    <property type="project" value="TreeGrafter"/>
</dbReference>
<dbReference type="InterPro" id="IPR029063">
    <property type="entry name" value="SAM-dependent_MTases_sf"/>
</dbReference>
<evidence type="ECO:0000256" key="3">
    <source>
        <dbReference type="ARBA" id="ARBA00022691"/>
    </source>
</evidence>
<name>A0A3N2BGV7_9MICO</name>
<feature type="binding site" evidence="4">
    <location>
        <position position="313"/>
    </location>
    <ligand>
        <name>S-adenosyl-L-methionine</name>
        <dbReference type="ChEBI" id="CHEBI:59789"/>
    </ligand>
</feature>
<evidence type="ECO:0000259" key="6">
    <source>
        <dbReference type="Pfam" id="PF13649"/>
    </source>
</evidence>
<comment type="similarity">
    <text evidence="4">Belongs to the class I-like SAM-binding methyltransferase superfamily. RNA M5U methyltransferase family.</text>
</comment>
<feature type="binding site" evidence="4">
    <location>
        <position position="244"/>
    </location>
    <ligand>
        <name>S-adenosyl-L-methionine</name>
        <dbReference type="ChEBI" id="CHEBI:59789"/>
    </ligand>
</feature>